<feature type="binding site" evidence="17">
    <location>
        <begin position="12"/>
        <end position="15"/>
    </location>
    <ligand>
        <name>UDP-N-acetyl-alpha-D-glucosamine</name>
        <dbReference type="ChEBI" id="CHEBI:57705"/>
    </ligand>
</feature>
<feature type="region of interest" description="N-acetyltransferase" evidence="17">
    <location>
        <begin position="263"/>
        <end position="521"/>
    </location>
</feature>
<feature type="binding site" evidence="17">
    <location>
        <position position="416"/>
    </location>
    <ligand>
        <name>acetyl-CoA</name>
        <dbReference type="ChEBI" id="CHEBI:57288"/>
    </ligand>
</feature>
<evidence type="ECO:0000256" key="6">
    <source>
        <dbReference type="ARBA" id="ARBA00022723"/>
    </source>
</evidence>
<feature type="binding site" evidence="17">
    <location>
        <position position="391"/>
    </location>
    <ligand>
        <name>acetyl-CoA</name>
        <dbReference type="ChEBI" id="CHEBI:57288"/>
    </ligand>
</feature>
<dbReference type="EMBL" id="BAABAZ010000007">
    <property type="protein sequence ID" value="GAA4285061.1"/>
    <property type="molecule type" value="Genomic_DNA"/>
</dbReference>
<comment type="similarity">
    <text evidence="2 17">In the N-terminal section; belongs to the N-acetylglucosamine-1-phosphate uridyltransferase family.</text>
</comment>
<dbReference type="PANTHER" id="PTHR43584:SF3">
    <property type="entry name" value="BIFUNCTIONAL PROTEIN GLMU"/>
    <property type="match status" value="1"/>
</dbReference>
<evidence type="ECO:0000256" key="10">
    <source>
        <dbReference type="ARBA" id="ARBA00022984"/>
    </source>
</evidence>
<dbReference type="InterPro" id="IPR005882">
    <property type="entry name" value="Bifunctional_GlmU"/>
</dbReference>
<feature type="binding site" evidence="17">
    <location>
        <position position="388"/>
    </location>
    <ligand>
        <name>UDP-N-acetyl-alpha-D-glucosamine</name>
        <dbReference type="ChEBI" id="CHEBI:57705"/>
    </ligand>
</feature>
<evidence type="ECO:0000256" key="11">
    <source>
        <dbReference type="ARBA" id="ARBA00023268"/>
    </source>
</evidence>
<evidence type="ECO:0000256" key="13">
    <source>
        <dbReference type="ARBA" id="ARBA00023316"/>
    </source>
</evidence>
<comment type="catalytic activity">
    <reaction evidence="15 17">
        <text>N-acetyl-alpha-D-glucosamine 1-phosphate + UTP + H(+) = UDP-N-acetyl-alpha-D-glucosamine + diphosphate</text>
        <dbReference type="Rhea" id="RHEA:13509"/>
        <dbReference type="ChEBI" id="CHEBI:15378"/>
        <dbReference type="ChEBI" id="CHEBI:33019"/>
        <dbReference type="ChEBI" id="CHEBI:46398"/>
        <dbReference type="ChEBI" id="CHEBI:57705"/>
        <dbReference type="ChEBI" id="CHEBI:57776"/>
        <dbReference type="EC" id="2.7.7.23"/>
    </reaction>
</comment>
<feature type="binding site" evidence="17">
    <location>
        <position position="26"/>
    </location>
    <ligand>
        <name>UDP-N-acetyl-alpha-D-glucosamine</name>
        <dbReference type="ChEBI" id="CHEBI:57705"/>
    </ligand>
</feature>
<dbReference type="NCBIfam" id="TIGR01173">
    <property type="entry name" value="glmU"/>
    <property type="match status" value="1"/>
</dbReference>
<evidence type="ECO:0000256" key="15">
    <source>
        <dbReference type="ARBA" id="ARBA00048493"/>
    </source>
</evidence>
<dbReference type="EC" id="2.3.1.157" evidence="17"/>
<dbReference type="InterPro" id="IPR038009">
    <property type="entry name" value="GlmU_C_LbH"/>
</dbReference>
<feature type="binding site" evidence="17">
    <location>
        <position position="114"/>
    </location>
    <ligand>
        <name>Mg(2+)</name>
        <dbReference type="ChEBI" id="CHEBI:18420"/>
    </ligand>
</feature>
<feature type="binding site" evidence="17">
    <location>
        <position position="83"/>
    </location>
    <ligand>
        <name>UDP-N-acetyl-alpha-D-glucosamine</name>
        <dbReference type="ChEBI" id="CHEBI:57705"/>
    </ligand>
</feature>
<dbReference type="Proteomes" id="UP001501586">
    <property type="component" value="Unassembled WGS sequence"/>
</dbReference>
<feature type="binding site" evidence="17">
    <location>
        <position position="434"/>
    </location>
    <ligand>
        <name>acetyl-CoA</name>
        <dbReference type="ChEBI" id="CHEBI:57288"/>
    </ligand>
</feature>
<feature type="compositionally biased region" description="Basic and acidic residues" evidence="18">
    <location>
        <begin position="484"/>
        <end position="521"/>
    </location>
</feature>
<feature type="binding site" evidence="17">
    <location>
        <position position="151"/>
    </location>
    <ligand>
        <name>UDP-N-acetyl-alpha-D-glucosamine</name>
        <dbReference type="ChEBI" id="CHEBI:57705"/>
    </ligand>
</feature>
<feature type="binding site" evidence="17">
    <location>
        <position position="166"/>
    </location>
    <ligand>
        <name>UDP-N-acetyl-alpha-D-glucosamine</name>
        <dbReference type="ChEBI" id="CHEBI:57705"/>
    </ligand>
</feature>
<comment type="caution">
    <text evidence="20">The sequence shown here is derived from an EMBL/GenBank/DDBJ whole genome shotgun (WGS) entry which is preliminary data.</text>
</comment>
<evidence type="ECO:0000256" key="18">
    <source>
        <dbReference type="SAM" id="MobiDB-lite"/>
    </source>
</evidence>
<evidence type="ECO:0000256" key="17">
    <source>
        <dbReference type="HAMAP-Rule" id="MF_01631"/>
    </source>
</evidence>
<feature type="active site" description="Proton acceptor" evidence="17">
    <location>
        <position position="374"/>
    </location>
</feature>
<feature type="binding site" evidence="17">
    <location>
        <position position="362"/>
    </location>
    <ligand>
        <name>UDP-N-acetyl-alpha-D-glucosamine</name>
        <dbReference type="ChEBI" id="CHEBI:57705"/>
    </ligand>
</feature>
<keyword evidence="12 17" id="KW-0012">Acyltransferase</keyword>
<feature type="binding site" evidence="17">
    <location>
        <position position="377"/>
    </location>
    <ligand>
        <name>UDP-N-acetyl-alpha-D-glucosamine</name>
        <dbReference type="ChEBI" id="CHEBI:57705"/>
    </ligand>
</feature>
<dbReference type="SUPFAM" id="SSF51161">
    <property type="entry name" value="Trimeric LpxA-like enzymes"/>
    <property type="match status" value="1"/>
</dbReference>
<keyword evidence="6 17" id="KW-0479">Metal-binding</keyword>
<comment type="cofactor">
    <cofactor evidence="17">
        <name>Mg(2+)</name>
        <dbReference type="ChEBI" id="CHEBI:18420"/>
    </cofactor>
    <text evidence="17">Binds 1 Mg(2+) ion per subunit.</text>
</comment>
<dbReference type="CDD" id="cd02540">
    <property type="entry name" value="GT2_GlmU_N_bac"/>
    <property type="match status" value="1"/>
</dbReference>
<feature type="region of interest" description="Disordered" evidence="18">
    <location>
        <begin position="467"/>
        <end position="521"/>
    </location>
</feature>
<keyword evidence="5 17" id="KW-0548">Nucleotidyltransferase</keyword>
<name>A0ABP8EM69_9MICO</name>
<evidence type="ECO:0000313" key="20">
    <source>
        <dbReference type="EMBL" id="GAA4285061.1"/>
    </source>
</evidence>
<keyword evidence="8 17" id="KW-0460">Magnesium</keyword>
<evidence type="ECO:0000256" key="1">
    <source>
        <dbReference type="ARBA" id="ARBA00007707"/>
    </source>
</evidence>
<evidence type="ECO:0000256" key="9">
    <source>
        <dbReference type="ARBA" id="ARBA00022960"/>
    </source>
</evidence>
<keyword evidence="4 17" id="KW-0808">Transferase</keyword>
<keyword evidence="21" id="KW-1185">Reference proteome</keyword>
<keyword evidence="10 17" id="KW-0573">Peptidoglycan synthesis</keyword>
<keyword evidence="9 17" id="KW-0133">Cell shape</keyword>
<dbReference type="InterPro" id="IPR050065">
    <property type="entry name" value="GlmU-like"/>
</dbReference>
<sequence>MTQHRPAAVIVLAAGEGTRMKSVTPKVMHPIGGRSLLHHAINAAAGTAPAHLVVVLRHAREQVAEHVNSVAAQIDRTVLVADQDDIPGTGRATECALTQLPGDLTGTVVVTYGDVPLLTADTLNSLVAFHETNQHAVTVLSAQVAKPQGYGRIVRDSAGDLQRIVEEKDASDDERQITEINSGIYAFDAEILRSCLTEVSTDNAQGEKYLTDVISIARGRGSRVSALTTEDVWQVEGANDRVQLAQLGKELNRRIVEDWMRAGVTVVDPDTTWIDADVTLHSDVTLLPGVQLYGACDISSHAVIGPDTTLTDTEVGAGAQVTRTHGQLAVVGEDATVGPFAYLRPGTELGAEGKIGTFVETKNAKIGTGSKVPHLTYVGDATIGEYSNIGASSVFVNYDGMDKHHTTVGSYVRTGSDTMFVAPVTVGDGAYSGAGTVIRKDVPAGALAMTVAPQRNVENWVMEKRPGTPAAQAAEAAGALHDSTQQDHDKAQQDRDSTQHDHDKAQQDSARQEAAQKESDK</sequence>
<evidence type="ECO:0000256" key="16">
    <source>
        <dbReference type="ARBA" id="ARBA00049628"/>
    </source>
</evidence>
<evidence type="ECO:0000256" key="14">
    <source>
        <dbReference type="ARBA" id="ARBA00048247"/>
    </source>
</evidence>
<accession>A0ABP8EM69</accession>
<protein>
    <recommendedName>
        <fullName evidence="17">Bifunctional protein GlmU</fullName>
    </recommendedName>
    <domain>
        <recommendedName>
            <fullName evidence="17">UDP-N-acetylglucosamine pyrophosphorylase</fullName>
            <ecNumber evidence="17">2.7.7.23</ecNumber>
        </recommendedName>
        <alternativeName>
            <fullName evidence="17">N-acetylglucosamine-1-phosphate uridyltransferase</fullName>
        </alternativeName>
    </domain>
    <domain>
        <recommendedName>
            <fullName evidence="17">Glucosamine-1-phosphate N-acetyltransferase</fullName>
            <ecNumber evidence="17">2.3.1.157</ecNumber>
        </recommendedName>
    </domain>
</protein>
<dbReference type="SUPFAM" id="SSF53448">
    <property type="entry name" value="Nucleotide-diphospho-sugar transferases"/>
    <property type="match status" value="1"/>
</dbReference>
<dbReference type="InterPro" id="IPR029044">
    <property type="entry name" value="Nucleotide-diphossugar_trans"/>
</dbReference>
<feature type="binding site" evidence="17">
    <location>
        <begin position="397"/>
        <end position="398"/>
    </location>
    <ligand>
        <name>acetyl-CoA</name>
        <dbReference type="ChEBI" id="CHEBI:57288"/>
    </ligand>
</feature>
<feature type="region of interest" description="Pyrophosphorylase" evidence="17">
    <location>
        <begin position="1"/>
        <end position="241"/>
    </location>
</feature>
<dbReference type="InterPro" id="IPR025877">
    <property type="entry name" value="MobA-like_NTP_Trfase"/>
</dbReference>
<comment type="catalytic activity">
    <reaction evidence="14 17">
        <text>alpha-D-glucosamine 1-phosphate + acetyl-CoA = N-acetyl-alpha-D-glucosamine 1-phosphate + CoA + H(+)</text>
        <dbReference type="Rhea" id="RHEA:13725"/>
        <dbReference type="ChEBI" id="CHEBI:15378"/>
        <dbReference type="ChEBI" id="CHEBI:57287"/>
        <dbReference type="ChEBI" id="CHEBI:57288"/>
        <dbReference type="ChEBI" id="CHEBI:57776"/>
        <dbReference type="ChEBI" id="CHEBI:58516"/>
        <dbReference type="EC" id="2.3.1.157"/>
    </reaction>
</comment>
<feature type="region of interest" description="Linker" evidence="17">
    <location>
        <begin position="242"/>
        <end position="262"/>
    </location>
</feature>
<evidence type="ECO:0000256" key="12">
    <source>
        <dbReference type="ARBA" id="ARBA00023315"/>
    </source>
</evidence>
<keyword evidence="7 17" id="KW-0677">Repeat</keyword>
<evidence type="ECO:0000256" key="7">
    <source>
        <dbReference type="ARBA" id="ARBA00022737"/>
    </source>
</evidence>
<dbReference type="Gene3D" id="2.160.10.10">
    <property type="entry name" value="Hexapeptide repeat proteins"/>
    <property type="match status" value="1"/>
</dbReference>
<organism evidence="20 21">
    <name type="scientific">Brevibacterium daeguense</name>
    <dbReference type="NCBI Taxonomy" id="909936"/>
    <lineage>
        <taxon>Bacteria</taxon>
        <taxon>Bacillati</taxon>
        <taxon>Actinomycetota</taxon>
        <taxon>Actinomycetes</taxon>
        <taxon>Micrococcales</taxon>
        <taxon>Brevibacteriaceae</taxon>
        <taxon>Brevibacterium</taxon>
    </lineage>
</organism>
<dbReference type="EC" id="2.7.7.23" evidence="17"/>
<feature type="binding site" evidence="17">
    <location>
        <position position="239"/>
    </location>
    <ligand>
        <name>UDP-N-acetyl-alpha-D-glucosamine</name>
        <dbReference type="ChEBI" id="CHEBI:57705"/>
    </ligand>
</feature>
<dbReference type="NCBIfam" id="NF010932">
    <property type="entry name" value="PRK14352.1"/>
    <property type="match status" value="1"/>
</dbReference>
<comment type="pathway">
    <text evidence="17">Bacterial outer membrane biogenesis; LPS lipid A biosynthesis.</text>
</comment>
<dbReference type="CDD" id="cd03353">
    <property type="entry name" value="LbH_GlmU_C"/>
    <property type="match status" value="1"/>
</dbReference>
<keyword evidence="11 17" id="KW-0511">Multifunctional enzyme</keyword>
<gene>
    <name evidence="17 20" type="primary">glmU</name>
    <name evidence="20" type="ORF">GCM10022261_25920</name>
</gene>
<comment type="caution">
    <text evidence="17">Lacks conserved residue(s) required for the propagation of feature annotation.</text>
</comment>
<dbReference type="RefSeq" id="WP_236866636.1">
    <property type="nucleotide sequence ID" value="NZ_BAABAZ010000007.1"/>
</dbReference>
<evidence type="ECO:0000256" key="5">
    <source>
        <dbReference type="ARBA" id="ARBA00022695"/>
    </source>
</evidence>
<keyword evidence="13 17" id="KW-0961">Cell wall biogenesis/degradation</keyword>
<feature type="compositionally biased region" description="Low complexity" evidence="18">
    <location>
        <begin position="470"/>
        <end position="479"/>
    </location>
</feature>
<comment type="pathway">
    <text evidence="17">Nucleotide-sugar biosynthesis; UDP-N-acetyl-alpha-D-glucosamine biosynthesis; UDP-N-acetyl-alpha-D-glucosamine from N-acetyl-alpha-D-glucosamine 1-phosphate: step 1/1.</text>
</comment>
<comment type="subunit">
    <text evidence="17">Homotrimer.</text>
</comment>
<feature type="binding site" evidence="17">
    <location>
        <position position="181"/>
    </location>
    <ligand>
        <name>UDP-N-acetyl-alpha-D-glucosamine</name>
        <dbReference type="ChEBI" id="CHEBI:57705"/>
    </ligand>
</feature>
<evidence type="ECO:0000256" key="2">
    <source>
        <dbReference type="ARBA" id="ARBA00007947"/>
    </source>
</evidence>
<evidence type="ECO:0000256" key="3">
    <source>
        <dbReference type="ARBA" id="ARBA00022490"/>
    </source>
</evidence>
<dbReference type="Pfam" id="PF12804">
    <property type="entry name" value="NTP_transf_3"/>
    <property type="match status" value="1"/>
</dbReference>
<feature type="binding site" evidence="17">
    <location>
        <begin position="88"/>
        <end position="89"/>
    </location>
    <ligand>
        <name>UDP-N-acetyl-alpha-D-glucosamine</name>
        <dbReference type="ChEBI" id="CHEBI:57705"/>
    </ligand>
</feature>
<feature type="binding site" evidence="17">
    <location>
        <begin position="112"/>
        <end position="114"/>
    </location>
    <ligand>
        <name>UDP-N-acetyl-alpha-D-glucosamine</name>
        <dbReference type="ChEBI" id="CHEBI:57705"/>
    </ligand>
</feature>
<proteinExistence type="inferred from homology"/>
<comment type="similarity">
    <text evidence="1 17">In the C-terminal section; belongs to the transferase hexapeptide repeat family.</text>
</comment>
<evidence type="ECO:0000256" key="8">
    <source>
        <dbReference type="ARBA" id="ARBA00022842"/>
    </source>
</evidence>
<feature type="binding site" evidence="17">
    <location>
        <position position="239"/>
    </location>
    <ligand>
        <name>Mg(2+)</name>
        <dbReference type="ChEBI" id="CHEBI:18420"/>
    </ligand>
</feature>
<dbReference type="HAMAP" id="MF_01631">
    <property type="entry name" value="GlmU"/>
    <property type="match status" value="1"/>
</dbReference>
<reference evidence="21" key="1">
    <citation type="journal article" date="2019" name="Int. J. Syst. Evol. Microbiol.">
        <title>The Global Catalogue of Microorganisms (GCM) 10K type strain sequencing project: providing services to taxonomists for standard genome sequencing and annotation.</title>
        <authorList>
            <consortium name="The Broad Institute Genomics Platform"/>
            <consortium name="The Broad Institute Genome Sequencing Center for Infectious Disease"/>
            <person name="Wu L."/>
            <person name="Ma J."/>
        </authorList>
    </citation>
    <scope>NUCLEOTIDE SEQUENCE [LARGE SCALE GENOMIC DNA]</scope>
    <source>
        <strain evidence="21">JCM 17458</strain>
    </source>
</reference>
<evidence type="ECO:0000313" key="21">
    <source>
        <dbReference type="Proteomes" id="UP001501586"/>
    </source>
</evidence>
<comment type="function">
    <text evidence="16 17">Catalyzes the last two sequential reactions in the de novo biosynthetic pathway for UDP-N-acetylglucosamine (UDP-GlcNAc). The C-terminal domain catalyzes the transfer of acetyl group from acetyl coenzyme A to glucosamine-1-phosphate (GlcN-1-P) to produce N-acetylglucosamine-1-phosphate (GlcNAc-1-P), which is converted into UDP-GlcNAc by the transfer of uridine 5-monophosphate (from uridine 5-triphosphate), a reaction catalyzed by the N-terminal domain.</text>
</comment>
<feature type="domain" description="MobA-like NTP transferase" evidence="19">
    <location>
        <begin position="9"/>
        <end position="148"/>
    </location>
</feature>
<keyword evidence="3 17" id="KW-0963">Cytoplasm</keyword>
<dbReference type="InterPro" id="IPR011004">
    <property type="entry name" value="Trimer_LpxA-like_sf"/>
</dbReference>
<comment type="subcellular location">
    <subcellularLocation>
        <location evidence="17">Cytoplasm</location>
    </subcellularLocation>
</comment>
<dbReference type="Gene3D" id="3.90.550.10">
    <property type="entry name" value="Spore Coat Polysaccharide Biosynthesis Protein SpsA, Chain A"/>
    <property type="match status" value="1"/>
</dbReference>
<evidence type="ECO:0000256" key="4">
    <source>
        <dbReference type="ARBA" id="ARBA00022679"/>
    </source>
</evidence>
<dbReference type="PANTHER" id="PTHR43584">
    <property type="entry name" value="NUCLEOTIDYL TRANSFERASE"/>
    <property type="match status" value="1"/>
</dbReference>
<feature type="binding site" evidence="17">
    <location>
        <position position="344"/>
    </location>
    <ligand>
        <name>UDP-N-acetyl-alpha-D-glucosamine</name>
        <dbReference type="ChEBI" id="CHEBI:57705"/>
    </ligand>
</feature>
<evidence type="ECO:0000259" key="19">
    <source>
        <dbReference type="Pfam" id="PF12804"/>
    </source>
</evidence>
<comment type="pathway">
    <text evidence="17">Nucleotide-sugar biosynthesis; UDP-N-acetyl-alpha-D-glucosamine biosynthesis; N-acetyl-alpha-D-glucosamine 1-phosphate from alpha-D-glucosamine 6-phosphate (route II): step 2/2.</text>
</comment>